<feature type="domain" description="RNA cytosine-C(5)-methyltransferase NSUN2-like PUA" evidence="1">
    <location>
        <begin position="431"/>
        <end position="520"/>
    </location>
</feature>
<evidence type="ECO:0000313" key="3">
    <source>
        <dbReference type="Proteomes" id="UP000015104"/>
    </source>
</evidence>
<protein>
    <recommendedName>
        <fullName evidence="1">RNA cytosine-C(5)-methyltransferase NSUN2-like PUA domain-containing protein</fullName>
    </recommendedName>
</protein>
<evidence type="ECO:0000259" key="1">
    <source>
        <dbReference type="Pfam" id="PF25378"/>
    </source>
</evidence>
<dbReference type="HOGENOM" id="CLU_907124_0_0_1"/>
<evidence type="ECO:0000313" key="2">
    <source>
        <dbReference type="EnsemblMetazoa" id="tetur25g01180.1"/>
    </source>
</evidence>
<dbReference type="STRING" id="32264.T1KX55"/>
<dbReference type="Proteomes" id="UP000015104">
    <property type="component" value="Unassembled WGS sequence"/>
</dbReference>
<accession>T1KX55</accession>
<dbReference type="EMBL" id="CAEY01000676">
    <property type="status" value="NOT_ANNOTATED_CDS"/>
    <property type="molecule type" value="Genomic_DNA"/>
</dbReference>
<dbReference type="Pfam" id="PF25378">
    <property type="entry name" value="PUA_NSUN2"/>
    <property type="match status" value="1"/>
</dbReference>
<proteinExistence type="predicted"/>
<dbReference type="AlphaFoldDB" id="T1KX55"/>
<reference evidence="2" key="2">
    <citation type="submission" date="2015-06" db="UniProtKB">
        <authorList>
            <consortium name="EnsemblMetazoa"/>
        </authorList>
    </citation>
    <scope>IDENTIFICATION</scope>
</reference>
<organism evidence="2 3">
    <name type="scientific">Tetranychus urticae</name>
    <name type="common">Two-spotted spider mite</name>
    <dbReference type="NCBI Taxonomy" id="32264"/>
    <lineage>
        <taxon>Eukaryota</taxon>
        <taxon>Metazoa</taxon>
        <taxon>Ecdysozoa</taxon>
        <taxon>Arthropoda</taxon>
        <taxon>Chelicerata</taxon>
        <taxon>Arachnida</taxon>
        <taxon>Acari</taxon>
        <taxon>Acariformes</taxon>
        <taxon>Trombidiformes</taxon>
        <taxon>Prostigmata</taxon>
        <taxon>Eleutherengona</taxon>
        <taxon>Raphignathae</taxon>
        <taxon>Tetranychoidea</taxon>
        <taxon>Tetranychidae</taxon>
        <taxon>Tetranychus</taxon>
    </lineage>
</organism>
<dbReference type="InterPro" id="IPR057286">
    <property type="entry name" value="PUA_NSUN2"/>
</dbReference>
<keyword evidence="3" id="KW-1185">Reference proteome</keyword>
<sequence length="528" mass="61966">MHETNHDSDKITIKIRHSDEDYHDITIDWSNEIFDYRKQLFHQLSAYTGIPVEHQHYVSVDRTFRHGHGLLNMEWKDGTYHESWDWVYDSKERAMNAFNDGDCFLFRTLLFAEDIGLGCRYDLQHQSLVNETGCERNYCYYLGRRSFTKRVSELLKSDELRKICDENALKYGVQPAEFLRMNLNLNIAHLTNPVCTARILAWPDSLAFRFDANYMYLRYRDMCSNNTIVFINKENVQSLSSKALKDGGFERDSLKHKFHLINAEWKDGILNEVWDWEYDSKERAMNAFHDGDCFLFRTRLFTEDIGLGCRYELQSMVNATGCDRNYCYYLGRRSFTERVSELLKSDELRKICDENGLKDYVQPDEFRRMNLNLNIAHLTDPVCTALFSAWPDTYRFDANDMYLRYLCDVGYRITQEGFSSKFPYLDKENMVTLNATELALVMTQEMTRHEELEESTRLKLSTLPSGCIVAIYCENLTSKCPNKGTINHEMVVPLCIWKGKNTVRPFVSKSERIYFLRICGGDTKELGN</sequence>
<dbReference type="EnsemblMetazoa" id="tetur25g01180.1">
    <property type="protein sequence ID" value="tetur25g01180.1"/>
    <property type="gene ID" value="tetur25g01180"/>
</dbReference>
<reference evidence="3" key="1">
    <citation type="submission" date="2011-08" db="EMBL/GenBank/DDBJ databases">
        <authorList>
            <person name="Rombauts S."/>
        </authorList>
    </citation>
    <scope>NUCLEOTIDE SEQUENCE</scope>
    <source>
        <strain evidence="3">London</strain>
    </source>
</reference>
<name>T1KX55_TETUR</name>